<dbReference type="InterPro" id="IPR011990">
    <property type="entry name" value="TPR-like_helical_dom_sf"/>
</dbReference>
<gene>
    <name evidence="2" type="ORF">BC781_103536</name>
</gene>
<feature type="repeat" description="TPR" evidence="1">
    <location>
        <begin position="57"/>
        <end position="90"/>
    </location>
</feature>
<organism evidence="2 3">
    <name type="scientific">Sediminitomix flava</name>
    <dbReference type="NCBI Taxonomy" id="379075"/>
    <lineage>
        <taxon>Bacteria</taxon>
        <taxon>Pseudomonadati</taxon>
        <taxon>Bacteroidota</taxon>
        <taxon>Cytophagia</taxon>
        <taxon>Cytophagales</taxon>
        <taxon>Flammeovirgaceae</taxon>
        <taxon>Sediminitomix</taxon>
    </lineage>
</organism>
<keyword evidence="3" id="KW-1185">Reference proteome</keyword>
<name>A0A315ZC26_SEDFL</name>
<dbReference type="Proteomes" id="UP000245535">
    <property type="component" value="Unassembled WGS sequence"/>
</dbReference>
<sequence>MRKFLISTLLLLTIHLSYAQTTIERFLYLSDSLVAEGGLEQALIMLDQAERQDAKNPEVDYKRAGIYLTKNKKEEAIALFEKSLTKDPLFSPSYEQLANIYIGEEKNAEAILVYEKALNNFSDPAEKLLFQLQIIELYISEARLQEAFAHVKEVKAIMGESFDINYYEARYYNHMGDYDLAEEKMLAIINEIDPSPGNEKFFYELAFAQLHLGKYNEMKQYLKVANTPEFAYNLEMFRPEYYFNMANAYFTIMDYEACEESINKCLGINPKFTQAYELKKKLLGIRANKSTVIEVKTKQLETISEPQRKTAALMDLALMNYKAKEYEMALMHINELLSIPINIRNVKAYYLKAICEFKYSDEEMGEAYDILTKLIYNPKTPAIQKTRFALIVGRTLNKGKYFKESAEFLRMANIGEFKEIAAYEYEEMLKHKAIVEFESMKK</sequence>
<comment type="caution">
    <text evidence="2">The sequence shown here is derived from an EMBL/GenBank/DDBJ whole genome shotgun (WGS) entry which is preliminary data.</text>
</comment>
<protein>
    <submittedName>
        <fullName evidence="2">Tetratricopeptide repeat protein</fullName>
    </submittedName>
</protein>
<dbReference type="SUPFAM" id="SSF48452">
    <property type="entry name" value="TPR-like"/>
    <property type="match status" value="2"/>
</dbReference>
<dbReference type="RefSeq" id="WP_109619099.1">
    <property type="nucleotide sequence ID" value="NZ_QGDO01000003.1"/>
</dbReference>
<evidence type="ECO:0000313" key="3">
    <source>
        <dbReference type="Proteomes" id="UP000245535"/>
    </source>
</evidence>
<reference evidence="2 3" key="1">
    <citation type="submission" date="2018-03" db="EMBL/GenBank/DDBJ databases">
        <title>Genomic Encyclopedia of Archaeal and Bacterial Type Strains, Phase II (KMG-II): from individual species to whole genera.</title>
        <authorList>
            <person name="Goeker M."/>
        </authorList>
    </citation>
    <scope>NUCLEOTIDE SEQUENCE [LARGE SCALE GENOMIC DNA]</scope>
    <source>
        <strain evidence="2 3">DSM 28229</strain>
    </source>
</reference>
<dbReference type="SMART" id="SM00028">
    <property type="entry name" value="TPR"/>
    <property type="match status" value="4"/>
</dbReference>
<dbReference type="OrthoDB" id="9803982at2"/>
<dbReference type="InterPro" id="IPR019734">
    <property type="entry name" value="TPR_rpt"/>
</dbReference>
<dbReference type="PROSITE" id="PS50005">
    <property type="entry name" value="TPR"/>
    <property type="match status" value="2"/>
</dbReference>
<accession>A0A315ZC26</accession>
<dbReference type="EMBL" id="QGDO01000003">
    <property type="protein sequence ID" value="PWJ42284.1"/>
    <property type="molecule type" value="Genomic_DNA"/>
</dbReference>
<keyword evidence="1" id="KW-0802">TPR repeat</keyword>
<evidence type="ECO:0000313" key="2">
    <source>
        <dbReference type="EMBL" id="PWJ42284.1"/>
    </source>
</evidence>
<dbReference type="PANTHER" id="PTHR12558">
    <property type="entry name" value="CELL DIVISION CYCLE 16,23,27"/>
    <property type="match status" value="1"/>
</dbReference>
<feature type="repeat" description="TPR" evidence="1">
    <location>
        <begin position="239"/>
        <end position="272"/>
    </location>
</feature>
<dbReference type="Pfam" id="PF13181">
    <property type="entry name" value="TPR_8"/>
    <property type="match status" value="2"/>
</dbReference>
<proteinExistence type="predicted"/>
<evidence type="ECO:0000256" key="1">
    <source>
        <dbReference type="PROSITE-ProRule" id="PRU00339"/>
    </source>
</evidence>
<dbReference type="Gene3D" id="1.25.40.10">
    <property type="entry name" value="Tetratricopeptide repeat domain"/>
    <property type="match status" value="2"/>
</dbReference>
<dbReference type="PANTHER" id="PTHR12558:SF13">
    <property type="entry name" value="CELL DIVISION CYCLE PROTEIN 27 HOMOLOG"/>
    <property type="match status" value="1"/>
</dbReference>
<dbReference type="GO" id="GO:0051301">
    <property type="term" value="P:cell division"/>
    <property type="evidence" value="ECO:0007669"/>
    <property type="project" value="TreeGrafter"/>
</dbReference>
<dbReference type="Pfam" id="PF13432">
    <property type="entry name" value="TPR_16"/>
    <property type="match status" value="1"/>
</dbReference>
<dbReference type="SUPFAM" id="SSF81901">
    <property type="entry name" value="HCP-like"/>
    <property type="match status" value="1"/>
</dbReference>
<dbReference type="AlphaFoldDB" id="A0A315ZC26"/>